<dbReference type="GeneID" id="36575794"/>
<dbReference type="Proteomes" id="UP000241818">
    <property type="component" value="Unassembled WGS sequence"/>
</dbReference>
<dbReference type="InParanoid" id="A0A2T3ASN0"/>
<sequence length="213" mass="23514">MTMCPNAHAYWGKAYFALKPITVSEDHKEMKVKFFWLRKHEGSKSVSLDDIPELPSSASKAHSPIDLWQRVPDMFGVGPTMFVGANTPINKSLANIESLEVSNEPNTRSSSRSRSLLLSNLVTESFRPRPGQSHCWTDFLTRICSDKGTSLSLENVKLSGPLCVLLWFGVGADLHAADARPQHVSSMCEVAVSSPGSLLRQDVALLDRSHHRA</sequence>
<dbReference type="RefSeq" id="XP_024717659.1">
    <property type="nucleotide sequence ID" value="XM_024867713.1"/>
</dbReference>
<feature type="non-terminal residue" evidence="1">
    <location>
        <position position="213"/>
    </location>
</feature>
<protein>
    <submittedName>
        <fullName evidence="1">Uncharacterized protein</fullName>
    </submittedName>
</protein>
<name>A0A2T3ASN0_AMORE</name>
<keyword evidence="2" id="KW-1185">Reference proteome</keyword>
<gene>
    <name evidence="1" type="ORF">M430DRAFT_44648</name>
</gene>
<dbReference type="EMBL" id="KZ679016">
    <property type="protein sequence ID" value="PSS10480.1"/>
    <property type="molecule type" value="Genomic_DNA"/>
</dbReference>
<evidence type="ECO:0000313" key="2">
    <source>
        <dbReference type="Proteomes" id="UP000241818"/>
    </source>
</evidence>
<evidence type="ECO:0000313" key="1">
    <source>
        <dbReference type="EMBL" id="PSS10480.1"/>
    </source>
</evidence>
<dbReference type="OrthoDB" id="3545258at2759"/>
<reference evidence="1 2" key="1">
    <citation type="journal article" date="2018" name="New Phytol.">
        <title>Comparative genomics and transcriptomics depict ericoid mycorrhizal fungi as versatile saprotrophs and plant mutualists.</title>
        <authorList>
            <person name="Martino E."/>
            <person name="Morin E."/>
            <person name="Grelet G.A."/>
            <person name="Kuo A."/>
            <person name="Kohler A."/>
            <person name="Daghino S."/>
            <person name="Barry K.W."/>
            <person name="Cichocki N."/>
            <person name="Clum A."/>
            <person name="Dockter R.B."/>
            <person name="Hainaut M."/>
            <person name="Kuo R.C."/>
            <person name="LaButti K."/>
            <person name="Lindahl B.D."/>
            <person name="Lindquist E.A."/>
            <person name="Lipzen A."/>
            <person name="Khouja H.R."/>
            <person name="Magnuson J."/>
            <person name="Murat C."/>
            <person name="Ohm R.A."/>
            <person name="Singer S.W."/>
            <person name="Spatafora J.W."/>
            <person name="Wang M."/>
            <person name="Veneault-Fourrey C."/>
            <person name="Henrissat B."/>
            <person name="Grigoriev I.V."/>
            <person name="Martin F.M."/>
            <person name="Perotto S."/>
        </authorList>
    </citation>
    <scope>NUCLEOTIDE SEQUENCE [LARGE SCALE GENOMIC DNA]</scope>
    <source>
        <strain evidence="1 2">ATCC 22711</strain>
    </source>
</reference>
<organism evidence="1 2">
    <name type="scientific">Amorphotheca resinae ATCC 22711</name>
    <dbReference type="NCBI Taxonomy" id="857342"/>
    <lineage>
        <taxon>Eukaryota</taxon>
        <taxon>Fungi</taxon>
        <taxon>Dikarya</taxon>
        <taxon>Ascomycota</taxon>
        <taxon>Pezizomycotina</taxon>
        <taxon>Leotiomycetes</taxon>
        <taxon>Helotiales</taxon>
        <taxon>Amorphothecaceae</taxon>
        <taxon>Amorphotheca</taxon>
    </lineage>
</organism>
<dbReference type="AlphaFoldDB" id="A0A2T3ASN0"/>
<accession>A0A2T3ASN0</accession>
<proteinExistence type="predicted"/>